<comment type="caution">
    <text evidence="1">The sequence shown here is derived from an EMBL/GenBank/DDBJ whole genome shotgun (WGS) entry which is preliminary data.</text>
</comment>
<dbReference type="AlphaFoldDB" id="A0A9X2QCD3"/>
<evidence type="ECO:0000313" key="1">
    <source>
        <dbReference type="EMBL" id="MCS3709773.1"/>
    </source>
</evidence>
<sequence>MEIETYFCQYETDHRFVNGEYRHEIPRHKTINDYDKGHSETGCVTFPIVVTTDHAQSSHGQPVVLDSDGRAYGPADLSGHIQLYQRQAGHIDKIESAGWELPRNMESGEVALLDGDDYDATDNIENGQPIPNAPFPNARLVAF</sequence>
<name>A0A9X2QCD3_9BACT</name>
<proteinExistence type="predicted"/>
<evidence type="ECO:0000313" key="2">
    <source>
        <dbReference type="Proteomes" id="UP001155057"/>
    </source>
</evidence>
<accession>A0A9X2QCD3</accession>
<reference evidence="1" key="1">
    <citation type="submission" date="2022-08" db="EMBL/GenBank/DDBJ databases">
        <title>Genomic Encyclopedia of Type Strains, Phase V (KMG-V): Genome sequencing to study the core and pangenomes of soil and plant-associated prokaryotes.</title>
        <authorList>
            <person name="Whitman W."/>
        </authorList>
    </citation>
    <scope>NUCLEOTIDE SEQUENCE</scope>
    <source>
        <strain evidence="1">SP3049</strain>
    </source>
</reference>
<dbReference type="Proteomes" id="UP001155057">
    <property type="component" value="Unassembled WGS sequence"/>
</dbReference>
<dbReference type="RefSeq" id="WP_259123613.1">
    <property type="nucleotide sequence ID" value="NZ_JANTZO010000005.1"/>
</dbReference>
<dbReference type="EMBL" id="JANUAE010000004">
    <property type="protein sequence ID" value="MCS3709773.1"/>
    <property type="molecule type" value="Genomic_DNA"/>
</dbReference>
<organism evidence="1 2">
    <name type="scientific">Salinibacter ruber</name>
    <dbReference type="NCBI Taxonomy" id="146919"/>
    <lineage>
        <taxon>Bacteria</taxon>
        <taxon>Pseudomonadati</taxon>
        <taxon>Rhodothermota</taxon>
        <taxon>Rhodothermia</taxon>
        <taxon>Rhodothermales</taxon>
        <taxon>Salinibacteraceae</taxon>
        <taxon>Salinibacter</taxon>
    </lineage>
</organism>
<gene>
    <name evidence="1" type="ORF">GGP61_001377</name>
</gene>
<protein>
    <submittedName>
        <fullName evidence="1">Uncharacterized protein</fullName>
    </submittedName>
</protein>